<keyword evidence="15" id="KW-1185">Reference proteome</keyword>
<dbReference type="HOGENOM" id="CLU_020844_4_1_5"/>
<dbReference type="GO" id="GO:0052655">
    <property type="term" value="F:L-valine-2-oxoglutarate transaminase activity"/>
    <property type="evidence" value="ECO:0007669"/>
    <property type="project" value="RHEA"/>
</dbReference>
<evidence type="ECO:0000256" key="8">
    <source>
        <dbReference type="ARBA" id="ARBA00014472"/>
    </source>
</evidence>
<keyword evidence="10" id="KW-0028">Amino-acid biosynthesis</keyword>
<evidence type="ECO:0000256" key="4">
    <source>
        <dbReference type="ARBA" id="ARBA00004931"/>
    </source>
</evidence>
<comment type="pathway">
    <text evidence="4">Amino-acid biosynthesis; L-valine biosynthesis; L-valine from pyruvate: step 4/4.</text>
</comment>
<evidence type="ECO:0000256" key="6">
    <source>
        <dbReference type="ARBA" id="ARBA00009320"/>
    </source>
</evidence>
<keyword evidence="10" id="KW-0100">Branched-chain amino acid biosynthesis</keyword>
<comment type="function">
    <text evidence="2">Acts on leucine, isoleucine and valine.</text>
</comment>
<organism evidence="14 15">
    <name type="scientific">Methyloceanibacter caenitepidi</name>
    <dbReference type="NCBI Taxonomy" id="1384459"/>
    <lineage>
        <taxon>Bacteria</taxon>
        <taxon>Pseudomonadati</taxon>
        <taxon>Pseudomonadota</taxon>
        <taxon>Alphaproteobacteria</taxon>
        <taxon>Hyphomicrobiales</taxon>
        <taxon>Hyphomicrobiaceae</taxon>
        <taxon>Methyloceanibacter</taxon>
    </lineage>
</organism>
<keyword evidence="14" id="KW-0808">Transferase</keyword>
<dbReference type="SUPFAM" id="SSF56752">
    <property type="entry name" value="D-aminoacid aminotransferase-like PLP-dependent enzymes"/>
    <property type="match status" value="1"/>
</dbReference>
<evidence type="ECO:0000256" key="10">
    <source>
        <dbReference type="ARBA" id="ARBA00023304"/>
    </source>
</evidence>
<dbReference type="InterPro" id="IPR043132">
    <property type="entry name" value="BCAT-like_C"/>
</dbReference>
<evidence type="ECO:0000313" key="14">
    <source>
        <dbReference type="EMBL" id="BAQ17086.1"/>
    </source>
</evidence>
<evidence type="ECO:0000256" key="9">
    <source>
        <dbReference type="ARBA" id="ARBA00022898"/>
    </source>
</evidence>
<dbReference type="Proteomes" id="UP000031643">
    <property type="component" value="Chromosome"/>
</dbReference>
<name>A0A0A8K2S0_9HYPH</name>
<dbReference type="InterPro" id="IPR036038">
    <property type="entry name" value="Aminotransferase-like"/>
</dbReference>
<comment type="cofactor">
    <cofactor evidence="1">
        <name>pyridoxal 5'-phosphate</name>
        <dbReference type="ChEBI" id="CHEBI:597326"/>
    </cofactor>
</comment>
<evidence type="ECO:0000256" key="7">
    <source>
        <dbReference type="ARBA" id="ARBA00013053"/>
    </source>
</evidence>
<dbReference type="InterPro" id="IPR001544">
    <property type="entry name" value="Aminotrans_IV"/>
</dbReference>
<dbReference type="RefSeq" id="WP_045366441.1">
    <property type="nucleotide sequence ID" value="NZ_AP014648.1"/>
</dbReference>
<dbReference type="InterPro" id="IPR043131">
    <property type="entry name" value="BCAT-like_N"/>
</dbReference>
<dbReference type="Gene3D" id="3.30.470.10">
    <property type="match status" value="1"/>
</dbReference>
<evidence type="ECO:0000256" key="5">
    <source>
        <dbReference type="ARBA" id="ARBA00005072"/>
    </source>
</evidence>
<dbReference type="KEGG" id="mcg:GL4_1632"/>
<evidence type="ECO:0000256" key="12">
    <source>
        <dbReference type="ARBA" id="ARBA00048798"/>
    </source>
</evidence>
<dbReference type="PANTHER" id="PTHR42743:SF11">
    <property type="entry name" value="AMINODEOXYCHORISMATE LYASE"/>
    <property type="match status" value="1"/>
</dbReference>
<comment type="pathway">
    <text evidence="3">Amino-acid biosynthesis; L-isoleucine biosynthesis; L-isoleucine from 2-oxobutanoate: step 4/4.</text>
</comment>
<evidence type="ECO:0000256" key="11">
    <source>
        <dbReference type="ARBA" id="ARBA00048212"/>
    </source>
</evidence>
<comment type="pathway">
    <text evidence="5">Amino-acid biosynthesis; L-leucine biosynthesis; L-leucine from 3-methyl-2-oxobutanoate: step 4/4.</text>
</comment>
<accession>A0A0A8K2S0</accession>
<dbReference type="OrthoDB" id="9805628at2"/>
<keyword evidence="9" id="KW-0663">Pyridoxal phosphate</keyword>
<dbReference type="InterPro" id="IPR050571">
    <property type="entry name" value="Class-IV_PLP-Dep_Aminotrnsfr"/>
</dbReference>
<comment type="similarity">
    <text evidence="6">Belongs to the class-IV pyridoxal-phosphate-dependent aminotransferase family.</text>
</comment>
<evidence type="ECO:0000313" key="15">
    <source>
        <dbReference type="Proteomes" id="UP000031643"/>
    </source>
</evidence>
<dbReference type="GO" id="GO:0052656">
    <property type="term" value="F:L-isoleucine-2-oxoglutarate transaminase activity"/>
    <property type="evidence" value="ECO:0007669"/>
    <property type="project" value="RHEA"/>
</dbReference>
<evidence type="ECO:0000256" key="13">
    <source>
        <dbReference type="ARBA" id="ARBA00049229"/>
    </source>
</evidence>
<dbReference type="GO" id="GO:0009082">
    <property type="term" value="P:branched-chain amino acid biosynthetic process"/>
    <property type="evidence" value="ECO:0007669"/>
    <property type="project" value="UniProtKB-KW"/>
</dbReference>
<evidence type="ECO:0000256" key="1">
    <source>
        <dbReference type="ARBA" id="ARBA00001933"/>
    </source>
</evidence>
<evidence type="ECO:0000256" key="2">
    <source>
        <dbReference type="ARBA" id="ARBA00003109"/>
    </source>
</evidence>
<dbReference type="STRING" id="1384459.GL4_1632"/>
<comment type="catalytic activity">
    <reaction evidence="13">
        <text>L-leucine + 2-oxoglutarate = 4-methyl-2-oxopentanoate + L-glutamate</text>
        <dbReference type="Rhea" id="RHEA:18321"/>
        <dbReference type="ChEBI" id="CHEBI:16810"/>
        <dbReference type="ChEBI" id="CHEBI:17865"/>
        <dbReference type="ChEBI" id="CHEBI:29985"/>
        <dbReference type="ChEBI" id="CHEBI:57427"/>
        <dbReference type="EC" id="2.6.1.42"/>
    </reaction>
</comment>
<gene>
    <name evidence="14" type="ORF">GL4_1632</name>
</gene>
<evidence type="ECO:0000256" key="3">
    <source>
        <dbReference type="ARBA" id="ARBA00004824"/>
    </source>
</evidence>
<proteinExistence type="inferred from homology"/>
<dbReference type="CDD" id="cd01558">
    <property type="entry name" value="D-AAT_like"/>
    <property type="match status" value="1"/>
</dbReference>
<dbReference type="GO" id="GO:0005829">
    <property type="term" value="C:cytosol"/>
    <property type="evidence" value="ECO:0007669"/>
    <property type="project" value="TreeGrafter"/>
</dbReference>
<comment type="catalytic activity">
    <reaction evidence="11">
        <text>L-valine + 2-oxoglutarate = 3-methyl-2-oxobutanoate + L-glutamate</text>
        <dbReference type="Rhea" id="RHEA:24813"/>
        <dbReference type="ChEBI" id="CHEBI:11851"/>
        <dbReference type="ChEBI" id="CHEBI:16810"/>
        <dbReference type="ChEBI" id="CHEBI:29985"/>
        <dbReference type="ChEBI" id="CHEBI:57762"/>
        <dbReference type="EC" id="2.6.1.42"/>
    </reaction>
</comment>
<dbReference type="EC" id="2.6.1.42" evidence="7"/>
<dbReference type="GO" id="GO:0052654">
    <property type="term" value="F:L-leucine-2-oxoglutarate transaminase activity"/>
    <property type="evidence" value="ECO:0007669"/>
    <property type="project" value="RHEA"/>
</dbReference>
<dbReference type="Gene3D" id="3.20.10.10">
    <property type="entry name" value="D-amino Acid Aminotransferase, subunit A, domain 2"/>
    <property type="match status" value="1"/>
</dbReference>
<protein>
    <recommendedName>
        <fullName evidence="8">Probable branched-chain-amino-acid aminotransferase</fullName>
        <ecNumber evidence="7">2.6.1.42</ecNumber>
    </recommendedName>
</protein>
<reference evidence="14 15" key="1">
    <citation type="submission" date="2014-09" db="EMBL/GenBank/DDBJ databases">
        <title>Genome sequencing of Methyloceanibacter caenitepidi Gela4.</title>
        <authorList>
            <person name="Takeuchi M."/>
            <person name="Susumu S."/>
            <person name="Kamagata Y."/>
            <person name="Oshima K."/>
            <person name="Hattori M."/>
            <person name="Iwasaki W."/>
        </authorList>
    </citation>
    <scope>NUCLEOTIDE SEQUENCE [LARGE SCALE GENOMIC DNA]</scope>
    <source>
        <strain evidence="14 15">Gela4</strain>
    </source>
</reference>
<dbReference type="EMBL" id="AP014648">
    <property type="protein sequence ID" value="BAQ17086.1"/>
    <property type="molecule type" value="Genomic_DNA"/>
</dbReference>
<dbReference type="PANTHER" id="PTHR42743">
    <property type="entry name" value="AMINO-ACID AMINOTRANSFERASE"/>
    <property type="match status" value="1"/>
</dbReference>
<dbReference type="Pfam" id="PF01063">
    <property type="entry name" value="Aminotran_4"/>
    <property type="match status" value="1"/>
</dbReference>
<dbReference type="AlphaFoldDB" id="A0A0A8K2S0"/>
<dbReference type="GO" id="GO:0008652">
    <property type="term" value="P:amino acid biosynthetic process"/>
    <property type="evidence" value="ECO:0007669"/>
    <property type="project" value="UniProtKB-ARBA"/>
</dbReference>
<sequence>MSRIVYVNGAFEPEEEAKVSVFDRGFLFGDAVYEVTAVLGGRLVDFDAHLARLDRSLGEIEIPRPMPDEGLREVHETLIAENQVDEGIVYLQISRGSAERDFAYPPSPLPTVVAFTQTRPLVNTPQAETGVDIITIPDIRWKRRDIKSTSMLAQAMGKQEAKARGAYEAWMVENGAVTEGTSSSAFIVDKDGVLRTQPLGPQILPGVTRRAILRLAEEDGVSLEERPFSVAEAYEAREAFMTAASAFVLPIVTIDGRAIGTGEPGPIARAFRAHYIAEARAASA</sequence>
<dbReference type="FunFam" id="3.20.10.10:FF:000002">
    <property type="entry name" value="D-alanine aminotransferase"/>
    <property type="match status" value="1"/>
</dbReference>
<comment type="catalytic activity">
    <reaction evidence="12">
        <text>L-isoleucine + 2-oxoglutarate = (S)-3-methyl-2-oxopentanoate + L-glutamate</text>
        <dbReference type="Rhea" id="RHEA:24801"/>
        <dbReference type="ChEBI" id="CHEBI:16810"/>
        <dbReference type="ChEBI" id="CHEBI:29985"/>
        <dbReference type="ChEBI" id="CHEBI:35146"/>
        <dbReference type="ChEBI" id="CHEBI:58045"/>
        <dbReference type="EC" id="2.6.1.42"/>
    </reaction>
</comment>
<dbReference type="NCBIfam" id="NF005209">
    <property type="entry name" value="PRK06680.1"/>
    <property type="match status" value="1"/>
</dbReference>
<keyword evidence="14" id="KW-0032">Aminotransferase</keyword>